<name>A0A133V059_9EURY</name>
<dbReference type="Proteomes" id="UP000070341">
    <property type="component" value="Unassembled WGS sequence"/>
</dbReference>
<reference evidence="1 2" key="1">
    <citation type="journal article" date="2016" name="Sci. Rep.">
        <title>Metabolic traits of an uncultured archaeal lineage -MSBL1- from brine pools of the Red Sea.</title>
        <authorList>
            <person name="Mwirichia R."/>
            <person name="Alam I."/>
            <person name="Rashid M."/>
            <person name="Vinu M."/>
            <person name="Ba-Alawi W."/>
            <person name="Anthony Kamau A."/>
            <person name="Kamanda Ngugi D."/>
            <person name="Goker M."/>
            <person name="Klenk H.P."/>
            <person name="Bajic V."/>
            <person name="Stingl U."/>
        </authorList>
    </citation>
    <scope>NUCLEOTIDE SEQUENCE [LARGE SCALE GENOMIC DNA]</scope>
    <source>
        <strain evidence="1">SCGC-AAA259M10</strain>
    </source>
</reference>
<organism evidence="1 2">
    <name type="scientific">candidate division MSBL1 archaeon SCGC-AAA259M10</name>
    <dbReference type="NCBI Taxonomy" id="1698270"/>
    <lineage>
        <taxon>Archaea</taxon>
        <taxon>Methanobacteriati</taxon>
        <taxon>Methanobacteriota</taxon>
        <taxon>candidate division MSBL1</taxon>
    </lineage>
</organism>
<proteinExistence type="predicted"/>
<gene>
    <name evidence="1" type="ORF">AKJ40_02400</name>
</gene>
<sequence>MDGEFEPISARTDVSITDREVFEYANGKLAYYLLEKKEVYSQIPKKTREIIALFPQALPMG</sequence>
<dbReference type="AlphaFoldDB" id="A0A133V059"/>
<dbReference type="EMBL" id="LHXU01000030">
    <property type="protein sequence ID" value="KXA99810.1"/>
    <property type="molecule type" value="Genomic_DNA"/>
</dbReference>
<evidence type="ECO:0000313" key="2">
    <source>
        <dbReference type="Proteomes" id="UP000070341"/>
    </source>
</evidence>
<comment type="caution">
    <text evidence="1">The sequence shown here is derived from an EMBL/GenBank/DDBJ whole genome shotgun (WGS) entry which is preliminary data.</text>
</comment>
<keyword evidence="2" id="KW-1185">Reference proteome</keyword>
<evidence type="ECO:0000313" key="1">
    <source>
        <dbReference type="EMBL" id="KXA99810.1"/>
    </source>
</evidence>
<accession>A0A133V059</accession>
<protein>
    <submittedName>
        <fullName evidence="1">Uncharacterized protein</fullName>
    </submittedName>
</protein>